<organism evidence="1 2">
    <name type="scientific">Paenibacillus profundus</name>
    <dbReference type="NCBI Taxonomy" id="1173085"/>
    <lineage>
        <taxon>Bacteria</taxon>
        <taxon>Bacillati</taxon>
        <taxon>Bacillota</taxon>
        <taxon>Bacilli</taxon>
        <taxon>Bacillales</taxon>
        <taxon>Paenibacillaceae</taxon>
        <taxon>Paenibacillus</taxon>
    </lineage>
</organism>
<accession>A0ABS8YBH3</accession>
<evidence type="ECO:0008006" key="3">
    <source>
        <dbReference type="Google" id="ProtNLM"/>
    </source>
</evidence>
<dbReference type="Proteomes" id="UP001199916">
    <property type="component" value="Unassembled WGS sequence"/>
</dbReference>
<dbReference type="RefSeq" id="WP_233696348.1">
    <property type="nucleotide sequence ID" value="NZ_JAJNBZ010000004.1"/>
</dbReference>
<proteinExistence type="predicted"/>
<evidence type="ECO:0000313" key="2">
    <source>
        <dbReference type="Proteomes" id="UP001199916"/>
    </source>
</evidence>
<sequence length="164" mass="19280">MEFPSRQDFELLSKEQRIETIKALRLHYRIVEMAHNFGFNNSSSYYAWLKKQDIYEELCGKRELHKAELPTPERTMEKYQQERAMDMYRQERFMDMHRNEKTVESGLQAQVNASADTVSFKYNLSLNGSDAANLLRKIAAYIEDDAQLFTVEVAVTRNSAKHDE</sequence>
<comment type="caution">
    <text evidence="1">The sequence shown here is derived from an EMBL/GenBank/DDBJ whole genome shotgun (WGS) entry which is preliminary data.</text>
</comment>
<gene>
    <name evidence="1" type="ORF">LQV63_08435</name>
</gene>
<name>A0ABS8YBH3_9BACL</name>
<keyword evidence="2" id="KW-1185">Reference proteome</keyword>
<dbReference type="EMBL" id="JAJNBZ010000004">
    <property type="protein sequence ID" value="MCE5169338.1"/>
    <property type="molecule type" value="Genomic_DNA"/>
</dbReference>
<reference evidence="1 2" key="1">
    <citation type="submission" date="2021-11" db="EMBL/GenBank/DDBJ databases">
        <title>Draft genome sequence of Paenibacillus profundus YoMME, a new Gram-positive bacteria with exoelectrogenic properties.</title>
        <authorList>
            <person name="Hubenova Y."/>
            <person name="Hubenova E."/>
            <person name="Manasiev Y."/>
            <person name="Peykov S."/>
            <person name="Mitov M."/>
        </authorList>
    </citation>
    <scope>NUCLEOTIDE SEQUENCE [LARGE SCALE GENOMIC DNA]</scope>
    <source>
        <strain evidence="1 2">YoMME</strain>
    </source>
</reference>
<evidence type="ECO:0000313" key="1">
    <source>
        <dbReference type="EMBL" id="MCE5169338.1"/>
    </source>
</evidence>
<protein>
    <recommendedName>
        <fullName evidence="3">Transposase</fullName>
    </recommendedName>
</protein>